<dbReference type="PANTHER" id="PTHR32305">
    <property type="match status" value="1"/>
</dbReference>
<dbReference type="InterPro" id="IPR022385">
    <property type="entry name" value="Rhs_assc_core"/>
</dbReference>
<dbReference type="InterPro" id="IPR000421">
    <property type="entry name" value="FA58C"/>
</dbReference>
<evidence type="ECO:0000313" key="6">
    <source>
        <dbReference type="Proteomes" id="UP001519271"/>
    </source>
</evidence>
<keyword evidence="3" id="KW-1133">Transmembrane helix</keyword>
<evidence type="ECO:0000256" key="1">
    <source>
        <dbReference type="ARBA" id="ARBA00022737"/>
    </source>
</evidence>
<feature type="domain" description="F5/8 type C" evidence="4">
    <location>
        <begin position="376"/>
        <end position="513"/>
    </location>
</feature>
<dbReference type="Proteomes" id="UP001519271">
    <property type="component" value="Unassembled WGS sequence"/>
</dbReference>
<dbReference type="RefSeq" id="WP_209461039.1">
    <property type="nucleotide sequence ID" value="NZ_JAGGKC010000047.1"/>
</dbReference>
<dbReference type="SUPFAM" id="SSF49785">
    <property type="entry name" value="Galactose-binding domain-like"/>
    <property type="match status" value="1"/>
</dbReference>
<dbReference type="Pfam" id="PF25023">
    <property type="entry name" value="TEN_YD-shell"/>
    <property type="match status" value="1"/>
</dbReference>
<accession>A0ABS4G8K9</accession>
<evidence type="ECO:0000259" key="4">
    <source>
        <dbReference type="PROSITE" id="PS50022"/>
    </source>
</evidence>
<dbReference type="Pfam" id="PF22633">
    <property type="entry name" value="F5_F8_type_C_2"/>
    <property type="match status" value="1"/>
</dbReference>
<keyword evidence="1" id="KW-0677">Repeat</keyword>
<proteinExistence type="predicted"/>
<keyword evidence="6" id="KW-1185">Reference proteome</keyword>
<dbReference type="PANTHER" id="PTHR32305:SF17">
    <property type="entry name" value="TRNA NUCLEASE WAPA"/>
    <property type="match status" value="1"/>
</dbReference>
<keyword evidence="2" id="KW-0378">Hydrolase</keyword>
<dbReference type="Gene3D" id="2.180.10.10">
    <property type="entry name" value="RHS repeat-associated core"/>
    <property type="match status" value="2"/>
</dbReference>
<evidence type="ECO:0000313" key="5">
    <source>
        <dbReference type="EMBL" id="MBP1920886.1"/>
    </source>
</evidence>
<evidence type="ECO:0000256" key="3">
    <source>
        <dbReference type="SAM" id="Phobius"/>
    </source>
</evidence>
<evidence type="ECO:0000256" key="2">
    <source>
        <dbReference type="ARBA" id="ARBA00023295"/>
    </source>
</evidence>
<dbReference type="PROSITE" id="PS50022">
    <property type="entry name" value="FA58C_3"/>
    <property type="match status" value="1"/>
</dbReference>
<feature type="transmembrane region" description="Helical" evidence="3">
    <location>
        <begin position="895"/>
        <end position="916"/>
    </location>
</feature>
<dbReference type="EMBL" id="JAGGKC010000047">
    <property type="protein sequence ID" value="MBP1920886.1"/>
    <property type="molecule type" value="Genomic_DNA"/>
</dbReference>
<sequence>MFGISIGFKPVSGGSHVWYEMEFNIDSSGWQYLMGTVIPSVAFNQVDIYVMYQNNLNTAYFDGIQLYREEYGQSYQYDSNGNVTSTVDLAKQNTSFDYNTQNDLVKLTDPKGSFFTYEYSADGKRRLTKATSAENVVYSFEYDSYGNPRKAKVSGATSFMESSSTYTASGAYADTITDSSGNSVSYAYNESKGTLTSGTDPKGKTATYSYDSNTDALTGVSKTVDGSVVTNGYTYENDSLKTIAHNGFSYTFGYDALGNSTTVSAGSQTLITNSFDLRTGRLLESTYGNGHKVATDYDNLDRVATYKVWNSATGQYEVKFRYGYDASGNLGYLEDVVNSASYRYVYDLADRLVKISGSDGSSLTNGFDINNNVSGITETFGSVNNQDMAYNHVSNSSSVENPSFIASYAFDANNSSRCSSYATDNEWIYVDLGSSKSIGRVVLDWEYAYGKSYDIQVSNDATSWTTVFSTETGNGGIDDISGLSATGRYVRMNGRLRGTIYGYSLWSFEVYSGDSVTVNYEYDNDNRPKKVTLGSGAYGLTNYGELGRIDTSVISTGSATWTVNYAYHSGVNGSTTARVASVTNNGSAVSYTYDQNGNIETITDGTKFTKYYYNELNEVIREDNGYLNKSITYTYDAGGNILNKKEYAYTNGTLGAVLTTVAYTYGDTNWKDKLTAYNGKAITYDAIGNPLNYDGWTYTWENGRQLKSLSNVSTSLSFKYNFDGIRTEKTVNGVTTKYTVFGDKVSFETTGSDKIHYSYDASGNLFSMNMNGTEYYYTRNAQGDITGLIDNAGNLVVSYTYDTWGKLISTTGSLASTIGVKNPYRYRGYRYDTETGLYYLQSRYYNPDWGRFVNADDSGILEVDQDSLIENNLFVYALNNPVNSIDESGYITIEIYLIVQGISVAVTVISAVVLTINQRKNIAACINGYVTQTYENLKFVSQLFARTYSILYTKSKGKTNQKDTGLIGVSDEEIARALDDKSISKKRSHDFRKNKKHENNVM</sequence>
<organism evidence="5 6">
    <name type="scientific">Youngiibacter multivorans</name>
    <dbReference type="NCBI Taxonomy" id="937251"/>
    <lineage>
        <taxon>Bacteria</taxon>
        <taxon>Bacillati</taxon>
        <taxon>Bacillota</taxon>
        <taxon>Clostridia</taxon>
        <taxon>Eubacteriales</taxon>
        <taxon>Clostridiaceae</taxon>
        <taxon>Youngiibacter</taxon>
    </lineage>
</organism>
<comment type="caution">
    <text evidence="5">The sequence shown here is derived from an EMBL/GenBank/DDBJ whole genome shotgun (WGS) entry which is preliminary data.</text>
</comment>
<dbReference type="InterPro" id="IPR050708">
    <property type="entry name" value="T6SS_VgrG/RHS"/>
</dbReference>
<dbReference type="Gene3D" id="2.60.120.260">
    <property type="entry name" value="Galactose-binding domain-like"/>
    <property type="match status" value="1"/>
</dbReference>
<name>A0ABS4G8K9_9CLOT</name>
<keyword evidence="2" id="KW-0326">Glycosidase</keyword>
<keyword evidence="3" id="KW-0812">Transmembrane</keyword>
<keyword evidence="3" id="KW-0472">Membrane</keyword>
<gene>
    <name evidence="5" type="ORF">J2Z34_003406</name>
</gene>
<dbReference type="NCBIfam" id="TIGR03696">
    <property type="entry name" value="Rhs_assc_core"/>
    <property type="match status" value="1"/>
</dbReference>
<reference evidence="5 6" key="1">
    <citation type="submission" date="2021-03" db="EMBL/GenBank/DDBJ databases">
        <title>Genomic Encyclopedia of Type Strains, Phase IV (KMG-IV): sequencing the most valuable type-strain genomes for metagenomic binning, comparative biology and taxonomic classification.</title>
        <authorList>
            <person name="Goeker M."/>
        </authorList>
    </citation>
    <scope>NUCLEOTIDE SEQUENCE [LARGE SCALE GENOMIC DNA]</scope>
    <source>
        <strain evidence="5 6">DSM 6139</strain>
    </source>
</reference>
<dbReference type="InterPro" id="IPR008979">
    <property type="entry name" value="Galactose-bd-like_sf"/>
</dbReference>
<dbReference type="InterPro" id="IPR056823">
    <property type="entry name" value="TEN-like_YD-shell"/>
</dbReference>
<protein>
    <submittedName>
        <fullName evidence="5">RHS repeat-associated protein</fullName>
    </submittedName>
</protein>